<comment type="caution">
    <text evidence="1">The sequence shown here is derived from an EMBL/GenBank/DDBJ whole genome shotgun (WGS) entry which is preliminary data.</text>
</comment>
<sequence length="75" mass="8824">MRVDMPIKRITPERLDWIIEALIARQDYPTISHTAIAKELGIPRPTIIRWLNRYYVDRPQQGNLIFGVKKPKPQS</sequence>
<dbReference type="SUPFAM" id="SSF46689">
    <property type="entry name" value="Homeodomain-like"/>
    <property type="match status" value="1"/>
</dbReference>
<proteinExistence type="predicted"/>
<reference evidence="1" key="1">
    <citation type="journal article" date="2014" name="Front. Microbiol.">
        <title>High frequency of phylogenetically diverse reductive dehalogenase-homologous genes in deep subseafloor sedimentary metagenomes.</title>
        <authorList>
            <person name="Kawai M."/>
            <person name="Futagami T."/>
            <person name="Toyoda A."/>
            <person name="Takaki Y."/>
            <person name="Nishi S."/>
            <person name="Hori S."/>
            <person name="Arai W."/>
            <person name="Tsubouchi T."/>
            <person name="Morono Y."/>
            <person name="Uchiyama I."/>
            <person name="Ito T."/>
            <person name="Fujiyama A."/>
            <person name="Inagaki F."/>
            <person name="Takami H."/>
        </authorList>
    </citation>
    <scope>NUCLEOTIDE SEQUENCE</scope>
    <source>
        <strain evidence="1">Expedition CK06-06</strain>
    </source>
</reference>
<dbReference type="Pfam" id="PF13384">
    <property type="entry name" value="HTH_23"/>
    <property type="match status" value="1"/>
</dbReference>
<protein>
    <submittedName>
        <fullName evidence="1">Uncharacterized protein</fullName>
    </submittedName>
</protein>
<name>X1RWN8_9ZZZZ</name>
<dbReference type="AlphaFoldDB" id="X1RWN8"/>
<accession>X1RWN8</accession>
<dbReference type="InterPro" id="IPR009057">
    <property type="entry name" value="Homeodomain-like_sf"/>
</dbReference>
<organism evidence="1">
    <name type="scientific">marine sediment metagenome</name>
    <dbReference type="NCBI Taxonomy" id="412755"/>
    <lineage>
        <taxon>unclassified sequences</taxon>
        <taxon>metagenomes</taxon>
        <taxon>ecological metagenomes</taxon>
    </lineage>
</organism>
<gene>
    <name evidence="1" type="ORF">S12H4_06128</name>
</gene>
<evidence type="ECO:0000313" key="1">
    <source>
        <dbReference type="EMBL" id="GAI67600.1"/>
    </source>
</evidence>
<dbReference type="EMBL" id="BARW01002109">
    <property type="protein sequence ID" value="GAI67600.1"/>
    <property type="molecule type" value="Genomic_DNA"/>
</dbReference>